<dbReference type="EMBL" id="CP032339">
    <property type="protein sequence ID" value="QCO08529.1"/>
    <property type="molecule type" value="Genomic_DNA"/>
</dbReference>
<evidence type="ECO:0000256" key="8">
    <source>
        <dbReference type="ARBA" id="ARBA00023211"/>
    </source>
</evidence>
<evidence type="ECO:0000313" key="13">
    <source>
        <dbReference type="Proteomes" id="UP000298774"/>
    </source>
</evidence>
<comment type="function">
    <text evidence="10">CRISPR (clustered regularly interspaced short palindromic repeat), is an adaptive immune system that provides protection against mobile genetic elements (viruses, transposable elements and conjugative plasmids). CRISPR clusters contain spacers, sequences complementary to antecedent mobile elements, and target invading nucleic acids. CRISPR clusters are transcribed and processed into CRISPR RNA (crRNA). Acts as a dsDNA endonuclease. Involved in the integration of spacer DNA into the CRISPR cassette.</text>
</comment>
<dbReference type="EMBL" id="JAWXYC010000004">
    <property type="protein sequence ID" value="MDX5954723.1"/>
    <property type="molecule type" value="Genomic_DNA"/>
</dbReference>
<dbReference type="NCBIfam" id="TIGR00287">
    <property type="entry name" value="cas1"/>
    <property type="match status" value="1"/>
</dbReference>
<dbReference type="Gene3D" id="1.20.120.920">
    <property type="entry name" value="CRISPR-associated endonuclease Cas1, C-terminal domain"/>
    <property type="match status" value="1"/>
</dbReference>
<dbReference type="NCBIfam" id="TIGR03640">
    <property type="entry name" value="cas1_DVULG"/>
    <property type="match status" value="1"/>
</dbReference>
<keyword evidence="2 10" id="KW-0479">Metal-binding</keyword>
<name>A0A0P0F7K5_AZOBR</name>
<dbReference type="EC" id="3.1.-.-" evidence="10"/>
<keyword evidence="4 10" id="KW-0378">Hydrolase</keyword>
<keyword evidence="8 10" id="KW-0464">Manganese</keyword>
<dbReference type="GO" id="GO:0046872">
    <property type="term" value="F:metal ion binding"/>
    <property type="evidence" value="ECO:0007669"/>
    <property type="project" value="UniProtKB-UniRule"/>
</dbReference>
<reference evidence="11 14" key="2">
    <citation type="submission" date="2023-11" db="EMBL/GenBank/DDBJ databases">
        <title>MicrobeMod: A computational toolkit for identifying prokaryotic methylation and restriction-modification with nanopore sequencing.</title>
        <authorList>
            <person name="Crits-Christoph A."/>
            <person name="Kang S.C."/>
            <person name="Lee H."/>
            <person name="Ostrov N."/>
        </authorList>
    </citation>
    <scope>NUCLEOTIDE SEQUENCE [LARGE SCALE GENOMIC DNA]</scope>
    <source>
        <strain evidence="11 14">ATCC 29145</strain>
    </source>
</reference>
<keyword evidence="6 10" id="KW-0051">Antiviral defense</keyword>
<dbReference type="Proteomes" id="UP001277471">
    <property type="component" value="Unassembled WGS sequence"/>
</dbReference>
<dbReference type="RefSeq" id="WP_035671740.1">
    <property type="nucleotide sequence ID" value="NZ_CP012914.1"/>
</dbReference>
<dbReference type="AlphaFoldDB" id="A0A0P0F7K5"/>
<dbReference type="GO" id="GO:0004520">
    <property type="term" value="F:DNA endonuclease activity"/>
    <property type="evidence" value="ECO:0007669"/>
    <property type="project" value="InterPro"/>
</dbReference>
<evidence type="ECO:0000256" key="7">
    <source>
        <dbReference type="ARBA" id="ARBA00023125"/>
    </source>
</evidence>
<dbReference type="Pfam" id="PF01867">
    <property type="entry name" value="Cas_Cas1"/>
    <property type="match status" value="1"/>
</dbReference>
<evidence type="ECO:0000313" key="12">
    <source>
        <dbReference type="EMBL" id="QCO08529.1"/>
    </source>
</evidence>
<dbReference type="PANTHER" id="PTHR34353">
    <property type="entry name" value="CRISPR-ASSOCIATED ENDONUCLEASE CAS1 1"/>
    <property type="match status" value="1"/>
</dbReference>
<dbReference type="InterPro" id="IPR002729">
    <property type="entry name" value="CRISPR-assoc_Cas1"/>
</dbReference>
<dbReference type="KEGG" id="abf:AMK58_11225"/>
<feature type="binding site" evidence="10">
    <location>
        <position position="238"/>
    </location>
    <ligand>
        <name>Mn(2+)</name>
        <dbReference type="ChEBI" id="CHEBI:29035"/>
    </ligand>
</feature>
<keyword evidence="14" id="KW-1185">Reference proteome</keyword>
<dbReference type="HAMAP" id="MF_01470">
    <property type="entry name" value="Cas1"/>
    <property type="match status" value="1"/>
</dbReference>
<keyword evidence="3 10" id="KW-0255">Endonuclease</keyword>
<dbReference type="PANTHER" id="PTHR34353:SF2">
    <property type="entry name" value="CRISPR-ASSOCIATED ENDONUCLEASE CAS1 1"/>
    <property type="match status" value="1"/>
</dbReference>
<keyword evidence="7 10" id="KW-0238">DNA-binding</keyword>
<dbReference type="Gene3D" id="3.100.10.20">
    <property type="entry name" value="CRISPR-associated endonuclease Cas1, N-terminal domain"/>
    <property type="match status" value="1"/>
</dbReference>
<feature type="binding site" evidence="10">
    <location>
        <position position="253"/>
    </location>
    <ligand>
        <name>Mn(2+)</name>
        <dbReference type="ChEBI" id="CHEBI:29035"/>
    </ligand>
</feature>
<reference evidence="12 13" key="1">
    <citation type="submission" date="2018-09" db="EMBL/GenBank/DDBJ databases">
        <title>Whole genome based analysis of evolution and adaptive divergence in Indian and Brazilian strains of Azospirillum brasilense.</title>
        <authorList>
            <person name="Singh C."/>
            <person name="Tripathi A.K."/>
        </authorList>
    </citation>
    <scope>NUCLEOTIDE SEQUENCE [LARGE SCALE GENOMIC DNA]</scope>
    <source>
        <strain evidence="12 13">MTCC4038</strain>
    </source>
</reference>
<dbReference type="GO" id="GO:0003677">
    <property type="term" value="F:DNA binding"/>
    <property type="evidence" value="ECO:0007669"/>
    <property type="project" value="UniProtKB-KW"/>
</dbReference>
<dbReference type="GeneID" id="56452407"/>
<feature type="binding site" evidence="10">
    <location>
        <position position="170"/>
    </location>
    <ligand>
        <name>Mn(2+)</name>
        <dbReference type="ChEBI" id="CHEBI:29035"/>
    </ligand>
</feature>
<dbReference type="InterPro" id="IPR050646">
    <property type="entry name" value="Cas1"/>
</dbReference>
<dbReference type="InterPro" id="IPR042206">
    <property type="entry name" value="CRISPR-assoc_Cas1_C"/>
</dbReference>
<sequence>MRQHLNTLFITTDGAWLRKDGANIVVEVERAEIGRVPIHMMGGIVCFGRVGMSPPLMGHCAESGVAVSFLSEHGKFMARVEGPCSGNVLLRRRQYRIADDPAAGLVIVRAIVAAKAANQRAVLRRALRDHGTGRSQDAGHARLDDAQRRLGDVARRVAEAPDIDAARGHEGDAANAYFGVFDHLVRRTDGTFRFGGRSRRPPLDPCNALLSFLYAILGHDCRSALESVGLDPQVGFLHRDRPGRASLALDLMEEFRSTLADRVALTLINRQQLGEKDFIRMDGGAVLLRDDSRKAVLTAYQERKKDEITHPFLNEKVSLGLVPHIQAQLLARHLRGDLDGYPPFLWK</sequence>
<evidence type="ECO:0000256" key="10">
    <source>
        <dbReference type="HAMAP-Rule" id="MF_01470"/>
    </source>
</evidence>
<dbReference type="Proteomes" id="UP000298774">
    <property type="component" value="Chromosome"/>
</dbReference>
<comment type="subunit">
    <text evidence="9 10">Homodimer, forms a heterotetramer with a Cas2 homodimer.</text>
</comment>
<dbReference type="CDD" id="cd09721">
    <property type="entry name" value="Cas1_I-C"/>
    <property type="match status" value="1"/>
</dbReference>
<gene>
    <name evidence="12" type="primary">cas1c</name>
    <name evidence="10" type="synonym">cas1</name>
    <name evidence="12" type="ORF">D3868_05415</name>
    <name evidence="11" type="ORF">SIM66_26495</name>
</gene>
<protein>
    <recommendedName>
        <fullName evidence="10">CRISPR-associated endonuclease Cas1</fullName>
        <ecNumber evidence="10">3.1.-.-</ecNumber>
    </recommendedName>
</protein>
<evidence type="ECO:0000256" key="4">
    <source>
        <dbReference type="ARBA" id="ARBA00022801"/>
    </source>
</evidence>
<evidence type="ECO:0000256" key="5">
    <source>
        <dbReference type="ARBA" id="ARBA00022842"/>
    </source>
</evidence>
<evidence type="ECO:0000256" key="1">
    <source>
        <dbReference type="ARBA" id="ARBA00022722"/>
    </source>
</evidence>
<accession>A0A0P0F7K5</accession>
<dbReference type="InterPro" id="IPR019856">
    <property type="entry name" value="CRISPR-assoc_Cas1_DVULG"/>
</dbReference>
<dbReference type="GO" id="GO:0043571">
    <property type="term" value="P:maintenance of CRISPR repeat elements"/>
    <property type="evidence" value="ECO:0007669"/>
    <property type="project" value="UniProtKB-UniRule"/>
</dbReference>
<evidence type="ECO:0000256" key="9">
    <source>
        <dbReference type="ARBA" id="ARBA00038592"/>
    </source>
</evidence>
<proteinExistence type="inferred from homology"/>
<comment type="cofactor">
    <cofactor evidence="10">
        <name>Mg(2+)</name>
        <dbReference type="ChEBI" id="CHEBI:18420"/>
    </cofactor>
    <cofactor evidence="10">
        <name>Mn(2+)</name>
        <dbReference type="ChEBI" id="CHEBI:29035"/>
    </cofactor>
</comment>
<evidence type="ECO:0000313" key="11">
    <source>
        <dbReference type="EMBL" id="MDX5954723.1"/>
    </source>
</evidence>
<evidence type="ECO:0000256" key="3">
    <source>
        <dbReference type="ARBA" id="ARBA00022759"/>
    </source>
</evidence>
<keyword evidence="1 10" id="KW-0540">Nuclease</keyword>
<dbReference type="InterPro" id="IPR042211">
    <property type="entry name" value="CRISPR-assoc_Cas1_N"/>
</dbReference>
<organism evidence="12 13">
    <name type="scientific">Azospirillum brasilense</name>
    <dbReference type="NCBI Taxonomy" id="192"/>
    <lineage>
        <taxon>Bacteria</taxon>
        <taxon>Pseudomonadati</taxon>
        <taxon>Pseudomonadota</taxon>
        <taxon>Alphaproteobacteria</taxon>
        <taxon>Rhodospirillales</taxon>
        <taxon>Azospirillaceae</taxon>
        <taxon>Azospirillum</taxon>
    </lineage>
</organism>
<keyword evidence="5 10" id="KW-0460">Magnesium</keyword>
<comment type="similarity">
    <text evidence="10">Belongs to the CRISPR-associated endonuclease Cas1 family.</text>
</comment>
<evidence type="ECO:0000256" key="6">
    <source>
        <dbReference type="ARBA" id="ARBA00023118"/>
    </source>
</evidence>
<dbReference type="GO" id="GO:0016787">
    <property type="term" value="F:hydrolase activity"/>
    <property type="evidence" value="ECO:0007669"/>
    <property type="project" value="UniProtKB-KW"/>
</dbReference>
<dbReference type="GO" id="GO:0051607">
    <property type="term" value="P:defense response to virus"/>
    <property type="evidence" value="ECO:0007669"/>
    <property type="project" value="UniProtKB-UniRule"/>
</dbReference>
<evidence type="ECO:0000313" key="14">
    <source>
        <dbReference type="Proteomes" id="UP001277471"/>
    </source>
</evidence>
<evidence type="ECO:0000256" key="2">
    <source>
        <dbReference type="ARBA" id="ARBA00022723"/>
    </source>
</evidence>